<proteinExistence type="predicted"/>
<accession>A0A6N2M8W8</accession>
<organism evidence="1">
    <name type="scientific">Salix viminalis</name>
    <name type="common">Common osier</name>
    <name type="synonym">Basket willow</name>
    <dbReference type="NCBI Taxonomy" id="40686"/>
    <lineage>
        <taxon>Eukaryota</taxon>
        <taxon>Viridiplantae</taxon>
        <taxon>Streptophyta</taxon>
        <taxon>Embryophyta</taxon>
        <taxon>Tracheophyta</taxon>
        <taxon>Spermatophyta</taxon>
        <taxon>Magnoliopsida</taxon>
        <taxon>eudicotyledons</taxon>
        <taxon>Gunneridae</taxon>
        <taxon>Pentapetalae</taxon>
        <taxon>rosids</taxon>
        <taxon>fabids</taxon>
        <taxon>Malpighiales</taxon>
        <taxon>Salicaceae</taxon>
        <taxon>Saliceae</taxon>
        <taxon>Salix</taxon>
    </lineage>
</organism>
<evidence type="ECO:0000313" key="1">
    <source>
        <dbReference type="EMBL" id="VFU50314.1"/>
    </source>
</evidence>
<dbReference type="Gene3D" id="3.40.50.10140">
    <property type="entry name" value="Toll/interleukin-1 receptor homology (TIR) domain"/>
    <property type="match status" value="1"/>
</dbReference>
<dbReference type="AlphaFoldDB" id="A0A6N2M8W8"/>
<dbReference type="InterPro" id="IPR035897">
    <property type="entry name" value="Toll_tir_struct_dom_sf"/>
</dbReference>
<gene>
    <name evidence="1" type="ORF">SVIM_LOCUS334696</name>
</gene>
<name>A0A6N2M8W8_SALVM</name>
<protein>
    <submittedName>
        <fullName evidence="1">Uncharacterized protein</fullName>
    </submittedName>
</protein>
<reference evidence="1" key="1">
    <citation type="submission" date="2019-03" db="EMBL/GenBank/DDBJ databases">
        <authorList>
            <person name="Mank J."/>
            <person name="Almeida P."/>
        </authorList>
    </citation>
    <scope>NUCLEOTIDE SEQUENCE</scope>
    <source>
        <strain evidence="1">78183</strain>
    </source>
</reference>
<sequence length="73" mass="8378">MKNTFKEEMEKVNRWREALAQAANLSGWGLTMRQMGVKEISDKPNGLVELQERELRSVEKVCCFCDGTENIEA</sequence>
<dbReference type="EMBL" id="CAADRP010001724">
    <property type="protein sequence ID" value="VFU50314.1"/>
    <property type="molecule type" value="Genomic_DNA"/>
</dbReference>